<evidence type="ECO:0000313" key="1">
    <source>
        <dbReference type="EMBL" id="TAA19645.1"/>
    </source>
</evidence>
<comment type="caution">
    <text evidence="1">The sequence shown here is derived from an EMBL/GenBank/DDBJ whole genome shotgun (WGS) entry which is preliminary data.</text>
</comment>
<accession>A0ABY1WEA0</accession>
<evidence type="ECO:0000313" key="2">
    <source>
        <dbReference type="Proteomes" id="UP000293089"/>
    </source>
</evidence>
<sequence>MFAENAVGLRMEREPKRGKHMKRVVSAVLAMASLCVAGCATYNVGGASASAQLKKFEPVPGKSSLYVCREKALLVARGVKTVVLVDNEPIGALKANSFVHTDLAPGKHGVLLRHDGINAGAGGFMTIDTKPDEVRFLWVGVTGHGWGVLTVDNFDNEAKARQCVLGAEYSVP</sequence>
<gene>
    <name evidence="1" type="ORF">EA658_12475</name>
</gene>
<organism evidence="1 2">
    <name type="scientific">Pseudoxanthomonas winnipegensis</name>
    <dbReference type="NCBI Taxonomy" id="2480810"/>
    <lineage>
        <taxon>Bacteria</taxon>
        <taxon>Pseudomonadati</taxon>
        <taxon>Pseudomonadota</taxon>
        <taxon>Gammaproteobacteria</taxon>
        <taxon>Lysobacterales</taxon>
        <taxon>Lysobacteraceae</taxon>
        <taxon>Pseudoxanthomonas</taxon>
    </lineage>
</organism>
<dbReference type="Proteomes" id="UP000293089">
    <property type="component" value="Unassembled WGS sequence"/>
</dbReference>
<keyword evidence="2" id="KW-1185">Reference proteome</keyword>
<dbReference type="EMBL" id="SHME01000003">
    <property type="protein sequence ID" value="TAA19645.1"/>
    <property type="molecule type" value="Genomic_DNA"/>
</dbReference>
<reference evidence="1 2" key="1">
    <citation type="submission" date="2019-02" db="EMBL/GenBank/DDBJ databases">
        <title>WGS of Pseudoxanthomonas species novum from clinical isolates.</title>
        <authorList>
            <person name="Bernier A.-M."/>
            <person name="Bernard K."/>
            <person name="Vachon A."/>
        </authorList>
    </citation>
    <scope>NUCLEOTIDE SEQUENCE [LARGE SCALE GENOMIC DNA]</scope>
    <source>
        <strain evidence="2">NML 170316</strain>
    </source>
</reference>
<name>A0ABY1WEA0_9GAMM</name>
<protein>
    <submittedName>
        <fullName evidence="1">DUF2846 domain-containing protein</fullName>
    </submittedName>
</protein>
<proteinExistence type="predicted"/>